<dbReference type="AlphaFoldDB" id="A0A0L0BR85"/>
<dbReference type="STRING" id="7375.A0A0L0BR85"/>
<dbReference type="OMA" id="PCIKEPY"/>
<dbReference type="Proteomes" id="UP000037069">
    <property type="component" value="Unassembled WGS sequence"/>
</dbReference>
<feature type="compositionally biased region" description="Basic residues" evidence="1">
    <location>
        <begin position="142"/>
        <end position="153"/>
    </location>
</feature>
<reference evidence="2 3" key="1">
    <citation type="journal article" date="2015" name="Nat. Commun.">
        <title>Lucilia cuprina genome unlocks parasitic fly biology to underpin future interventions.</title>
        <authorList>
            <person name="Anstead C.A."/>
            <person name="Korhonen P.K."/>
            <person name="Young N.D."/>
            <person name="Hall R.S."/>
            <person name="Jex A.R."/>
            <person name="Murali S.C."/>
            <person name="Hughes D.S."/>
            <person name="Lee S.F."/>
            <person name="Perry T."/>
            <person name="Stroehlein A.J."/>
            <person name="Ansell B.R."/>
            <person name="Breugelmans B."/>
            <person name="Hofmann A."/>
            <person name="Qu J."/>
            <person name="Dugan S."/>
            <person name="Lee S.L."/>
            <person name="Chao H."/>
            <person name="Dinh H."/>
            <person name="Han Y."/>
            <person name="Doddapaneni H.V."/>
            <person name="Worley K.C."/>
            <person name="Muzny D.M."/>
            <person name="Ioannidis P."/>
            <person name="Waterhouse R.M."/>
            <person name="Zdobnov E.M."/>
            <person name="James P.J."/>
            <person name="Bagnall N.H."/>
            <person name="Kotze A.C."/>
            <person name="Gibbs R.A."/>
            <person name="Richards S."/>
            <person name="Batterham P."/>
            <person name="Gasser R.B."/>
        </authorList>
    </citation>
    <scope>NUCLEOTIDE SEQUENCE [LARGE SCALE GENOMIC DNA]</scope>
    <source>
        <strain evidence="2 3">LS</strain>
        <tissue evidence="2">Full body</tissue>
    </source>
</reference>
<dbReference type="EMBL" id="JRES01001480">
    <property type="protein sequence ID" value="KNC22590.1"/>
    <property type="molecule type" value="Genomic_DNA"/>
</dbReference>
<comment type="caution">
    <text evidence="2">The sequence shown here is derived from an EMBL/GenBank/DDBJ whole genome shotgun (WGS) entry which is preliminary data.</text>
</comment>
<keyword evidence="3" id="KW-1185">Reference proteome</keyword>
<organism evidence="2 3">
    <name type="scientific">Lucilia cuprina</name>
    <name type="common">Green bottle fly</name>
    <name type="synonym">Australian sheep blowfly</name>
    <dbReference type="NCBI Taxonomy" id="7375"/>
    <lineage>
        <taxon>Eukaryota</taxon>
        <taxon>Metazoa</taxon>
        <taxon>Ecdysozoa</taxon>
        <taxon>Arthropoda</taxon>
        <taxon>Hexapoda</taxon>
        <taxon>Insecta</taxon>
        <taxon>Pterygota</taxon>
        <taxon>Neoptera</taxon>
        <taxon>Endopterygota</taxon>
        <taxon>Diptera</taxon>
        <taxon>Brachycera</taxon>
        <taxon>Muscomorpha</taxon>
        <taxon>Oestroidea</taxon>
        <taxon>Calliphoridae</taxon>
        <taxon>Luciliinae</taxon>
        <taxon>Lucilia</taxon>
    </lineage>
</organism>
<evidence type="ECO:0008006" key="4">
    <source>
        <dbReference type="Google" id="ProtNLM"/>
    </source>
</evidence>
<evidence type="ECO:0000313" key="2">
    <source>
        <dbReference type="EMBL" id="KNC22590.1"/>
    </source>
</evidence>
<proteinExistence type="predicted"/>
<gene>
    <name evidence="2" type="ORF">FF38_00164</name>
</gene>
<evidence type="ECO:0000256" key="1">
    <source>
        <dbReference type="SAM" id="MobiDB-lite"/>
    </source>
</evidence>
<protein>
    <recommendedName>
        <fullName evidence="4">Selenoprotein BthD</fullName>
    </recommendedName>
</protein>
<accession>A0A0L0BR85</accession>
<feature type="region of interest" description="Disordered" evidence="1">
    <location>
        <begin position="113"/>
        <end position="162"/>
    </location>
</feature>
<name>A0A0L0BR85_LUCCU</name>
<sequence>MPPKRKGGAVKFSISNVVAPDRRAEALHREITTLLLPLKSDLELQLAINADGPPRRGSFEVSIANVPSEDVEERSLIWTGLKNTPRAAKFPSAENIAKELKVFLKLVEEDQLKKKEDKSPATLISKDVDESKENSVEASPIKKAKRGRPKKNSGKPCIKEPY</sequence>
<feature type="compositionally biased region" description="Basic and acidic residues" evidence="1">
    <location>
        <begin position="126"/>
        <end position="135"/>
    </location>
</feature>
<evidence type="ECO:0000313" key="3">
    <source>
        <dbReference type="Proteomes" id="UP000037069"/>
    </source>
</evidence>
<dbReference type="OrthoDB" id="1933874at2759"/>